<keyword evidence="3" id="KW-0804">Transcription</keyword>
<dbReference type="GO" id="GO:0043565">
    <property type="term" value="F:sequence-specific DNA binding"/>
    <property type="evidence" value="ECO:0007669"/>
    <property type="project" value="InterPro"/>
</dbReference>
<dbReference type="SUPFAM" id="SSF46689">
    <property type="entry name" value="Homeodomain-like"/>
    <property type="match status" value="2"/>
</dbReference>
<keyword evidence="6" id="KW-1185">Reference proteome</keyword>
<evidence type="ECO:0000256" key="2">
    <source>
        <dbReference type="ARBA" id="ARBA00023125"/>
    </source>
</evidence>
<dbReference type="PROSITE" id="PS00041">
    <property type="entry name" value="HTH_ARAC_FAMILY_1"/>
    <property type="match status" value="1"/>
</dbReference>
<name>N2AF66_9FIRM</name>
<protein>
    <recommendedName>
        <fullName evidence="4">HTH araC/xylS-type domain-containing protein</fullName>
    </recommendedName>
</protein>
<dbReference type="InterPro" id="IPR009057">
    <property type="entry name" value="Homeodomain-like_sf"/>
</dbReference>
<keyword evidence="1" id="KW-0805">Transcription regulation</keyword>
<dbReference type="PATRIC" id="fig|1235802.3.peg.3162"/>
<proteinExistence type="predicted"/>
<organism evidence="5 6">
    <name type="scientific">Eubacterium plexicaudatum ASF492</name>
    <dbReference type="NCBI Taxonomy" id="1235802"/>
    <lineage>
        <taxon>Bacteria</taxon>
        <taxon>Bacillati</taxon>
        <taxon>Bacillota</taxon>
        <taxon>Clostridia</taxon>
        <taxon>Eubacteriales</taxon>
        <taxon>Eubacteriaceae</taxon>
        <taxon>Eubacterium</taxon>
    </lineage>
</organism>
<dbReference type="Proteomes" id="UP000012589">
    <property type="component" value="Unassembled WGS sequence"/>
</dbReference>
<evidence type="ECO:0000313" key="5">
    <source>
        <dbReference type="EMBL" id="EMZ25103.1"/>
    </source>
</evidence>
<evidence type="ECO:0000256" key="1">
    <source>
        <dbReference type="ARBA" id="ARBA00023015"/>
    </source>
</evidence>
<dbReference type="STRING" id="1235802.C823_02993"/>
<reference evidence="5 6" key="1">
    <citation type="journal article" date="2014" name="Genome Announc.">
        <title>Draft genome sequences of the altered schaedler flora, a defined bacterial community from gnotobiotic mice.</title>
        <authorList>
            <person name="Wannemuehler M.J."/>
            <person name="Overstreet A.M."/>
            <person name="Ward D.V."/>
            <person name="Phillips G.J."/>
        </authorList>
    </citation>
    <scope>NUCLEOTIDE SEQUENCE [LARGE SCALE GENOMIC DNA]</scope>
    <source>
        <strain evidence="5 6">ASF492</strain>
    </source>
</reference>
<dbReference type="GO" id="GO:0003700">
    <property type="term" value="F:DNA-binding transcription factor activity"/>
    <property type="evidence" value="ECO:0007669"/>
    <property type="project" value="InterPro"/>
</dbReference>
<dbReference type="InterPro" id="IPR018062">
    <property type="entry name" value="HTH_AraC-typ_CS"/>
</dbReference>
<dbReference type="InterPro" id="IPR037923">
    <property type="entry name" value="HTH-like"/>
</dbReference>
<dbReference type="EMBL" id="AQFT01000091">
    <property type="protein sequence ID" value="EMZ25103.1"/>
    <property type="molecule type" value="Genomic_DNA"/>
</dbReference>
<evidence type="ECO:0000313" key="6">
    <source>
        <dbReference type="Proteomes" id="UP000012589"/>
    </source>
</evidence>
<dbReference type="PANTHER" id="PTHR43280">
    <property type="entry name" value="ARAC-FAMILY TRANSCRIPTIONAL REGULATOR"/>
    <property type="match status" value="1"/>
</dbReference>
<dbReference type="PROSITE" id="PS01124">
    <property type="entry name" value="HTH_ARAC_FAMILY_2"/>
    <property type="match status" value="1"/>
</dbReference>
<sequence length="315" mass="36674">MNVITRINGRKIIPVSDSMQAIFPFGEIGFPCQLYHDNICNFHENNVNWHWQNELEFSVIKKGRIELQFPENKHIVKKDEGYLIFPNHMHKIIKISNHEGVYDTIIADPSIIYGRQPSIIYHKYYTPVCLEANGILFFSKHTDWGAEVFKLLASIAKILEEKPDYYEITISQYFSMLWKLILDNTKLSNLTSSNTPYTKNIEKKIRNMLAYIHENYSHPISLNDIASIGNIGRSECCQLFKKYVHTTPIGYLIKYRIEKSISLLLKDDSTITDIAFDVGFNCINHYINTFKKITGTTPYHYKRNILDLNTQAIHV</sequence>
<dbReference type="AlphaFoldDB" id="N2AF66"/>
<evidence type="ECO:0000256" key="3">
    <source>
        <dbReference type="ARBA" id="ARBA00023163"/>
    </source>
</evidence>
<comment type="caution">
    <text evidence="5">The sequence shown here is derived from an EMBL/GenBank/DDBJ whole genome shotgun (WGS) entry which is preliminary data.</text>
</comment>
<dbReference type="SMART" id="SM00342">
    <property type="entry name" value="HTH_ARAC"/>
    <property type="match status" value="1"/>
</dbReference>
<dbReference type="InterPro" id="IPR003313">
    <property type="entry name" value="AraC-bd"/>
</dbReference>
<dbReference type="SUPFAM" id="SSF51215">
    <property type="entry name" value="Regulatory protein AraC"/>
    <property type="match status" value="1"/>
</dbReference>
<dbReference type="PANTHER" id="PTHR43280:SF28">
    <property type="entry name" value="HTH-TYPE TRANSCRIPTIONAL ACTIVATOR RHAS"/>
    <property type="match status" value="1"/>
</dbReference>
<dbReference type="eggNOG" id="COG2207">
    <property type="taxonomic scope" value="Bacteria"/>
</dbReference>
<dbReference type="InterPro" id="IPR018060">
    <property type="entry name" value="HTH_AraC"/>
</dbReference>
<dbReference type="HOGENOM" id="CLU_000445_88_3_9"/>
<accession>N2AF66</accession>
<dbReference type="Pfam" id="PF02311">
    <property type="entry name" value="AraC_binding"/>
    <property type="match status" value="1"/>
</dbReference>
<evidence type="ECO:0000259" key="4">
    <source>
        <dbReference type="PROSITE" id="PS01124"/>
    </source>
</evidence>
<keyword evidence="2" id="KW-0238">DNA-binding</keyword>
<dbReference type="Gene3D" id="1.10.10.60">
    <property type="entry name" value="Homeodomain-like"/>
    <property type="match status" value="2"/>
</dbReference>
<feature type="domain" description="HTH araC/xylS-type" evidence="4">
    <location>
        <begin position="206"/>
        <end position="304"/>
    </location>
</feature>
<gene>
    <name evidence="5" type="ORF">C823_02993</name>
</gene>
<dbReference type="Pfam" id="PF12833">
    <property type="entry name" value="HTH_18"/>
    <property type="match status" value="1"/>
</dbReference>